<accession>A0AAU9UVE7</accession>
<proteinExistence type="predicted"/>
<sequence>MILLRAVEDPYFAIIFSDLKISEKGLTLISRRTRGRRTENYNEKQMAQIKSELKEVDYVCTTLDVWSKESQKLQLLNKFPVIKSIFIKSNTPLPSSAAVERLFFPSITNMPNSHKLS</sequence>
<dbReference type="Proteomes" id="UP001153954">
    <property type="component" value="Unassembled WGS sequence"/>
</dbReference>
<dbReference type="EMBL" id="CAKOGL010000026">
    <property type="protein sequence ID" value="CAH2103168.1"/>
    <property type="molecule type" value="Genomic_DNA"/>
</dbReference>
<comment type="caution">
    <text evidence="1">The sequence shown here is derived from an EMBL/GenBank/DDBJ whole genome shotgun (WGS) entry which is preliminary data.</text>
</comment>
<dbReference type="AlphaFoldDB" id="A0AAU9UVE7"/>
<evidence type="ECO:0000313" key="1">
    <source>
        <dbReference type="EMBL" id="CAH2103168.1"/>
    </source>
</evidence>
<evidence type="ECO:0000313" key="2">
    <source>
        <dbReference type="Proteomes" id="UP001153954"/>
    </source>
</evidence>
<reference evidence="1" key="1">
    <citation type="submission" date="2022-03" db="EMBL/GenBank/DDBJ databases">
        <authorList>
            <person name="Tunstrom K."/>
        </authorList>
    </citation>
    <scope>NUCLEOTIDE SEQUENCE</scope>
</reference>
<organism evidence="1 2">
    <name type="scientific">Euphydryas editha</name>
    <name type="common">Edith's checkerspot</name>
    <dbReference type="NCBI Taxonomy" id="104508"/>
    <lineage>
        <taxon>Eukaryota</taxon>
        <taxon>Metazoa</taxon>
        <taxon>Ecdysozoa</taxon>
        <taxon>Arthropoda</taxon>
        <taxon>Hexapoda</taxon>
        <taxon>Insecta</taxon>
        <taxon>Pterygota</taxon>
        <taxon>Neoptera</taxon>
        <taxon>Endopterygota</taxon>
        <taxon>Lepidoptera</taxon>
        <taxon>Glossata</taxon>
        <taxon>Ditrysia</taxon>
        <taxon>Papilionoidea</taxon>
        <taxon>Nymphalidae</taxon>
        <taxon>Nymphalinae</taxon>
        <taxon>Euphydryas</taxon>
    </lineage>
</organism>
<protein>
    <submittedName>
        <fullName evidence="1">Uncharacterized protein</fullName>
    </submittedName>
</protein>
<gene>
    <name evidence="1" type="ORF">EEDITHA_LOCUS17714</name>
</gene>
<keyword evidence="2" id="KW-1185">Reference proteome</keyword>
<name>A0AAU9UVE7_EUPED</name>